<feature type="compositionally biased region" description="Polar residues" evidence="1">
    <location>
        <begin position="378"/>
        <end position="390"/>
    </location>
</feature>
<proteinExistence type="predicted"/>
<organism evidence="2 3">
    <name type="scientific">Amphibalanus amphitrite</name>
    <name type="common">Striped barnacle</name>
    <name type="synonym">Balanus amphitrite</name>
    <dbReference type="NCBI Taxonomy" id="1232801"/>
    <lineage>
        <taxon>Eukaryota</taxon>
        <taxon>Metazoa</taxon>
        <taxon>Ecdysozoa</taxon>
        <taxon>Arthropoda</taxon>
        <taxon>Crustacea</taxon>
        <taxon>Multicrustacea</taxon>
        <taxon>Cirripedia</taxon>
        <taxon>Thoracica</taxon>
        <taxon>Thoracicalcarea</taxon>
        <taxon>Balanomorpha</taxon>
        <taxon>Balanoidea</taxon>
        <taxon>Balanidae</taxon>
        <taxon>Amphibalaninae</taxon>
        <taxon>Amphibalanus</taxon>
    </lineage>
</organism>
<feature type="region of interest" description="Disordered" evidence="1">
    <location>
        <begin position="54"/>
        <end position="423"/>
    </location>
</feature>
<name>A0A6A4VNQ1_AMPAM</name>
<evidence type="ECO:0000313" key="2">
    <source>
        <dbReference type="EMBL" id="KAF0295283.1"/>
    </source>
</evidence>
<feature type="compositionally biased region" description="Low complexity" evidence="1">
    <location>
        <begin position="603"/>
        <end position="612"/>
    </location>
</feature>
<feature type="compositionally biased region" description="Polar residues" evidence="1">
    <location>
        <begin position="274"/>
        <end position="337"/>
    </location>
</feature>
<evidence type="ECO:0000256" key="1">
    <source>
        <dbReference type="SAM" id="MobiDB-lite"/>
    </source>
</evidence>
<reference evidence="2 3" key="1">
    <citation type="submission" date="2019-07" db="EMBL/GenBank/DDBJ databases">
        <title>Draft genome assembly of a fouling barnacle, Amphibalanus amphitrite (Darwin, 1854): The first reference genome for Thecostraca.</title>
        <authorList>
            <person name="Kim W."/>
        </authorList>
    </citation>
    <scope>NUCLEOTIDE SEQUENCE [LARGE SCALE GENOMIC DNA]</scope>
    <source>
        <strain evidence="2">SNU_AA5</strain>
        <tissue evidence="2">Soma without cirri and trophi</tissue>
    </source>
</reference>
<feature type="compositionally biased region" description="Low complexity" evidence="1">
    <location>
        <begin position="633"/>
        <end position="647"/>
    </location>
</feature>
<dbReference type="EMBL" id="VIIS01001629">
    <property type="protein sequence ID" value="KAF0295283.1"/>
    <property type="molecule type" value="Genomic_DNA"/>
</dbReference>
<sequence>MFVTSRHSEYFDCEGAKSVFKVCLLAAAAAVVTTTEAGLQRERRDLFSLFGLGSRRRGRNHAGGRGRSRGHGHGHEDIISPNEIQQQYSSPQPQQTYDAPQPQQQQQQQAGGQAYSAPRPQDVLSSGQAQQQYSAPQQQQQQQQQSYDAPSPQQQQSYDAPSPQQPQAAGPGGQTYSAPRPEDILSTSEVQQLGQQGSTHSPFVQAGSPQDFGSARGQSVSQVSLGGGQSQRGQSTGGSIVSEEEAAEGAPLSDQGSQAPTGEYGPPDGGSVVSEVTLQQGQDFVTSPASGGEQQLSFEGVFSGNQQSDAQPVSFEGTTESGGQSESLDFSSVFSQDEQPRPADGGFSEAAAQVNPNQVDLGSVFQPAQAQEEYSAPAQDQFSSSVQPSDEQGLVQAVDSPTQGYLAPESTGGSGQSGSPLPDIDIRANLQKVVTDQVDETVRNAFMTANPLVEEAPSLEETLLTRADPEEAVSSLLLEGFPDTAPAYFRGFELSTAAPVAPELTAPLGLPDTEVTDDDILRQMELQVQGMELQRLSGPATGPGSGSGEPSPLLQLLKGIEQSGKLRRGPDQWARIARSRSETSTLSAVRLVAELARSAAPDALPAATAAPTDTDDVRRVTPSSRGRRRRLGSRTSPVTAVTASTTPDPETEAIRAAMLELARL</sequence>
<feature type="compositionally biased region" description="Low complexity" evidence="1">
    <location>
        <begin position="125"/>
        <end position="169"/>
    </location>
</feature>
<keyword evidence="3" id="KW-1185">Reference proteome</keyword>
<comment type="caution">
    <text evidence="2">The sequence shown here is derived from an EMBL/GenBank/DDBJ whole genome shotgun (WGS) entry which is preliminary data.</text>
</comment>
<feature type="compositionally biased region" description="Polar residues" evidence="1">
    <location>
        <begin position="185"/>
        <end position="202"/>
    </location>
</feature>
<accession>A0A6A4VNQ1</accession>
<dbReference type="AlphaFoldDB" id="A0A6A4VNQ1"/>
<protein>
    <submittedName>
        <fullName evidence="2">Uncharacterized protein</fullName>
    </submittedName>
</protein>
<feature type="compositionally biased region" description="Low complexity" evidence="1">
    <location>
        <begin position="85"/>
        <end position="118"/>
    </location>
</feature>
<feature type="region of interest" description="Disordered" evidence="1">
    <location>
        <begin position="603"/>
        <end position="651"/>
    </location>
</feature>
<dbReference type="Proteomes" id="UP000440578">
    <property type="component" value="Unassembled WGS sequence"/>
</dbReference>
<gene>
    <name evidence="2" type="ORF">FJT64_007172</name>
</gene>
<dbReference type="OrthoDB" id="10689926at2759"/>
<evidence type="ECO:0000313" key="3">
    <source>
        <dbReference type="Proteomes" id="UP000440578"/>
    </source>
</evidence>
<feature type="compositionally biased region" description="Basic residues" evidence="1">
    <location>
        <begin position="54"/>
        <end position="72"/>
    </location>
</feature>